<evidence type="ECO:0000313" key="1">
    <source>
        <dbReference type="EMBL" id="KAK8892835.1"/>
    </source>
</evidence>
<comment type="caution">
    <text evidence="1">The sequence shown here is derived from an EMBL/GenBank/DDBJ whole genome shotgun (WGS) entry which is preliminary data.</text>
</comment>
<protein>
    <submittedName>
        <fullName evidence="1">Uncharacterized protein</fullName>
    </submittedName>
</protein>
<keyword evidence="2" id="KW-1185">Reference proteome</keyword>
<name>A0ABR2KSB4_9EUKA</name>
<organism evidence="1 2">
    <name type="scientific">Tritrichomonas musculus</name>
    <dbReference type="NCBI Taxonomy" id="1915356"/>
    <lineage>
        <taxon>Eukaryota</taxon>
        <taxon>Metamonada</taxon>
        <taxon>Parabasalia</taxon>
        <taxon>Tritrichomonadida</taxon>
        <taxon>Tritrichomonadidae</taxon>
        <taxon>Tritrichomonas</taxon>
    </lineage>
</organism>
<reference evidence="1 2" key="1">
    <citation type="submission" date="2024-04" db="EMBL/GenBank/DDBJ databases">
        <title>Tritrichomonas musculus Genome.</title>
        <authorList>
            <person name="Alves-Ferreira E."/>
            <person name="Grigg M."/>
            <person name="Lorenzi H."/>
            <person name="Galac M."/>
        </authorList>
    </citation>
    <scope>NUCLEOTIDE SEQUENCE [LARGE SCALE GENOMIC DNA]</scope>
    <source>
        <strain evidence="1 2">EAF2021</strain>
    </source>
</reference>
<accession>A0ABR2KSB4</accession>
<evidence type="ECO:0000313" key="2">
    <source>
        <dbReference type="Proteomes" id="UP001470230"/>
    </source>
</evidence>
<proteinExistence type="predicted"/>
<sequence length="309" mass="35550">MTAKARTKNGMAQLADVVLGLQAKGIAPSDIKRMVSAMSPEGAANIVNKHNEANPKSQWRLLKKDPSGPDTIDNMVDKNDDGIPDVIVVNKDDQPLIVNGYTTTKSKWADDLTYYGTFPTREARKAERLRHLDANNQPVKKYGRDDYIRDQIGVKYFTYEDVTRDELIPQIGTVVESHPERLPQFYRTPQRAPRPQSAYEMYKKNVFNSAFNDAVAPIEDVIRRNIPGKLKMLLYSKLCGATWQHLIKQKFDPENNLSPEELNKIKKRKAAKSQLDEMVKEEVYKFRHNTENHSYDNFVKYLEIVFNHH</sequence>
<dbReference type="Proteomes" id="UP001470230">
    <property type="component" value="Unassembled WGS sequence"/>
</dbReference>
<gene>
    <name evidence="1" type="ORF">M9Y10_030085</name>
</gene>
<dbReference type="EMBL" id="JAPFFF010000004">
    <property type="protein sequence ID" value="KAK8892835.1"/>
    <property type="molecule type" value="Genomic_DNA"/>
</dbReference>